<reference evidence="3 4" key="3">
    <citation type="journal article" date="2015" name="Genome Announc.">
        <title>Draft Genome Sequence of the Archiascomycetous Yeast Saitoella complicata.</title>
        <authorList>
            <person name="Yamauchi K."/>
            <person name="Kondo S."/>
            <person name="Hamamoto M."/>
            <person name="Takahashi Y."/>
            <person name="Ogura Y."/>
            <person name="Hayashi T."/>
            <person name="Nishida H."/>
        </authorList>
    </citation>
    <scope>NUCLEOTIDE SEQUENCE [LARGE SCALE GENOMIC DNA]</scope>
    <source>
        <strain evidence="3 4">NRRL Y-17804</strain>
    </source>
</reference>
<comment type="similarity">
    <text evidence="1">Belongs to the actin family.</text>
</comment>
<name>A0A0E9NLN0_SAICN</name>
<dbReference type="CDD" id="cd10207">
    <property type="entry name" value="ASKHA_NBD_Arp10"/>
    <property type="match status" value="1"/>
</dbReference>
<keyword evidence="4" id="KW-1185">Reference proteome</keyword>
<protein>
    <submittedName>
        <fullName evidence="3">Uncharacterized protein</fullName>
    </submittedName>
</protein>
<dbReference type="InterPro" id="IPR004000">
    <property type="entry name" value="Actin"/>
</dbReference>
<comment type="caution">
    <text evidence="3">The sequence shown here is derived from an EMBL/GenBank/DDBJ whole genome shotgun (WGS) entry which is preliminary data.</text>
</comment>
<accession>A0A0E9NLN0</accession>
<dbReference type="AlphaFoldDB" id="A0A0E9NLN0"/>
<dbReference type="Gene3D" id="3.90.640.10">
    <property type="entry name" value="Actin, Chain A, domain 4"/>
    <property type="match status" value="1"/>
</dbReference>
<dbReference type="OMA" id="WERDNDN"/>
<dbReference type="RefSeq" id="XP_019025918.1">
    <property type="nucleotide sequence ID" value="XM_019170523.1"/>
</dbReference>
<evidence type="ECO:0000313" key="3">
    <source>
        <dbReference type="EMBL" id="GAO50586.1"/>
    </source>
</evidence>
<evidence type="ECO:0000256" key="2">
    <source>
        <dbReference type="SAM" id="MobiDB-lite"/>
    </source>
</evidence>
<dbReference type="InterPro" id="IPR043129">
    <property type="entry name" value="ATPase_NBD"/>
</dbReference>
<sequence length="449" mass="49778">MASLLSSITGRKTASSPQKSPSKASSRPPLVARALSRRTTSGLSETQEQDRVVLDIGCRYIRAGFSGEATPLASVRMATKGMKRHWEGGRKTCNPVCMLEGEVGTLWGLDVRDCDTGVLDDTLELYLRQIYQRYLLVDSKTKKVILTESPLTPIHIKMAMARILFTYFQIPSITFISSPTAACVASGVRNGFVIDIGWQQTIITPVYDLRPLTPFIVRTGIAGNRLHRRVEYLLRNYGFPPLPPNSRAEDTEDFCQRGLICLPTTRIPSPKTTADEDFRSTYDSDTRTSDVEWTAPTTGERHMIPGWIRDAAVEIFFEGAEDEYQDNDARSLPQAVTHSLRKCSRDIRAQVTRNVILTGGCSNIPGIRTRIRSIVQSSLSKITGSADAGERVRVLETPNEAAWVGASLLGSMRVQGLFEITRGEWYEGVGVPDWTQFREIVGVEAEAKG</sequence>
<dbReference type="SMART" id="SM00268">
    <property type="entry name" value="ACTIN"/>
    <property type="match status" value="1"/>
</dbReference>
<organism evidence="3 4">
    <name type="scientific">Saitoella complicata (strain BCRC 22490 / CBS 7301 / JCM 7358 / NBRC 10748 / NRRL Y-17804)</name>
    <dbReference type="NCBI Taxonomy" id="698492"/>
    <lineage>
        <taxon>Eukaryota</taxon>
        <taxon>Fungi</taxon>
        <taxon>Dikarya</taxon>
        <taxon>Ascomycota</taxon>
        <taxon>Taphrinomycotina</taxon>
        <taxon>Taphrinomycotina incertae sedis</taxon>
        <taxon>Saitoella</taxon>
    </lineage>
</organism>
<feature type="compositionally biased region" description="Polar residues" evidence="2">
    <location>
        <begin position="1"/>
        <end position="13"/>
    </location>
</feature>
<evidence type="ECO:0000313" key="4">
    <source>
        <dbReference type="Proteomes" id="UP000033140"/>
    </source>
</evidence>
<dbReference type="OrthoDB" id="337660at2759"/>
<dbReference type="SUPFAM" id="SSF53067">
    <property type="entry name" value="Actin-like ATPase domain"/>
    <property type="match status" value="2"/>
</dbReference>
<gene>
    <name evidence="3" type="ORF">G7K_4710-t1</name>
</gene>
<dbReference type="EMBL" id="BACD03000034">
    <property type="protein sequence ID" value="GAO50586.1"/>
    <property type="molecule type" value="Genomic_DNA"/>
</dbReference>
<dbReference type="Gene3D" id="3.30.420.40">
    <property type="match status" value="2"/>
</dbReference>
<proteinExistence type="inferred from homology"/>
<reference evidence="3 4" key="2">
    <citation type="journal article" date="2014" name="J. Gen. Appl. Microbiol.">
        <title>The early diverging ascomycetous budding yeast Saitoella complicata has three histone deacetylases belonging to the Clr6, Hos2, and Rpd3 lineages.</title>
        <authorList>
            <person name="Nishida H."/>
            <person name="Matsumoto T."/>
            <person name="Kondo S."/>
            <person name="Hamamoto M."/>
            <person name="Yoshikawa H."/>
        </authorList>
    </citation>
    <scope>NUCLEOTIDE SEQUENCE [LARGE SCALE GENOMIC DNA]</scope>
    <source>
        <strain evidence="3 4">NRRL Y-17804</strain>
    </source>
</reference>
<evidence type="ECO:0000256" key="1">
    <source>
        <dbReference type="RuleBase" id="RU000487"/>
    </source>
</evidence>
<dbReference type="Pfam" id="PF00022">
    <property type="entry name" value="Actin"/>
    <property type="match status" value="2"/>
</dbReference>
<reference evidence="3 4" key="1">
    <citation type="journal article" date="2011" name="J. Gen. Appl. Microbiol.">
        <title>Draft genome sequencing of the enigmatic yeast Saitoella complicata.</title>
        <authorList>
            <person name="Nishida H."/>
            <person name="Hamamoto M."/>
            <person name="Sugiyama J."/>
        </authorList>
    </citation>
    <scope>NUCLEOTIDE SEQUENCE [LARGE SCALE GENOMIC DNA]</scope>
    <source>
        <strain evidence="3 4">NRRL Y-17804</strain>
    </source>
</reference>
<feature type="compositionally biased region" description="Low complexity" evidence="2">
    <location>
        <begin position="14"/>
        <end position="29"/>
    </location>
</feature>
<dbReference type="PANTHER" id="PTHR11937">
    <property type="entry name" value="ACTIN"/>
    <property type="match status" value="1"/>
</dbReference>
<dbReference type="Proteomes" id="UP000033140">
    <property type="component" value="Unassembled WGS sequence"/>
</dbReference>
<dbReference type="STRING" id="698492.A0A0E9NLN0"/>
<feature type="region of interest" description="Disordered" evidence="2">
    <location>
        <begin position="1"/>
        <end position="31"/>
    </location>
</feature>